<dbReference type="RefSeq" id="WP_168040633.1">
    <property type="nucleotide sequence ID" value="NZ_JAAEDK010000086.1"/>
</dbReference>
<keyword evidence="1" id="KW-0472">Membrane</keyword>
<evidence type="ECO:0000313" key="5">
    <source>
        <dbReference type="Proteomes" id="UP001138708"/>
    </source>
</evidence>
<proteinExistence type="predicted"/>
<evidence type="ECO:0000313" key="2">
    <source>
        <dbReference type="EMBL" id="MBR0662225.1"/>
    </source>
</evidence>
<evidence type="ECO:0000256" key="1">
    <source>
        <dbReference type="SAM" id="Phobius"/>
    </source>
</evidence>
<dbReference type="Proteomes" id="UP001138708">
    <property type="component" value="Unassembled WGS sequence"/>
</dbReference>
<dbReference type="Proteomes" id="UP000746741">
    <property type="component" value="Unassembled WGS sequence"/>
</dbReference>
<reference evidence="3 4" key="2">
    <citation type="submission" date="2020-02" db="EMBL/GenBank/DDBJ databases">
        <authorList>
            <person name="Sun Q."/>
            <person name="Inoue M."/>
        </authorList>
    </citation>
    <scope>NUCLEOTIDE SEQUENCE [LARGE SCALE GENOMIC DNA]</scope>
    <source>
        <strain evidence="3 4">KCTC 22478</strain>
    </source>
</reference>
<dbReference type="EMBL" id="JAAVUP010000002">
    <property type="protein sequence ID" value="NKE16739.1"/>
    <property type="molecule type" value="Genomic_DNA"/>
</dbReference>
<protein>
    <submittedName>
        <fullName evidence="2">Uncharacterized protein</fullName>
    </submittedName>
</protein>
<keyword evidence="1" id="KW-0812">Transmembrane</keyword>
<dbReference type="EMBL" id="JAAEDK010000086">
    <property type="protein sequence ID" value="MBR0662225.1"/>
    <property type="molecule type" value="Genomic_DNA"/>
</dbReference>
<sequence>MFESLARMFRGLSCVTALGGGILLCAALARRSAAAEGYRLRVWEEELHLSGLMLLCLAIVLLIVSIDFWSRARHARLMDQLSQPKPPQAG</sequence>
<reference evidence="2" key="3">
    <citation type="journal article" date="2021" name="Syst. Appl. Microbiol.">
        <title>Roseomonas hellenica sp. nov., isolated from roots of wild-growing Alkanna tinctoria.</title>
        <authorList>
            <person name="Rat A."/>
            <person name="Naranjo H.D."/>
            <person name="Lebbe L."/>
            <person name="Cnockaert M."/>
            <person name="Krigas N."/>
            <person name="Grigoriadou K."/>
            <person name="Maloupa E."/>
            <person name="Willems A."/>
        </authorList>
    </citation>
    <scope>NUCLEOTIDE SEQUENCE</scope>
    <source>
        <strain evidence="2">LMG 31161</strain>
    </source>
</reference>
<comment type="caution">
    <text evidence="2">The sequence shown here is derived from an EMBL/GenBank/DDBJ whole genome shotgun (WGS) entry which is preliminary data.</text>
</comment>
<keyword evidence="4" id="KW-1185">Reference proteome</keyword>
<evidence type="ECO:0000313" key="3">
    <source>
        <dbReference type="EMBL" id="NKE16739.1"/>
    </source>
</evidence>
<accession>A0A9X9WPG5</accession>
<reference evidence="2" key="1">
    <citation type="submission" date="2020-01" db="EMBL/GenBank/DDBJ databases">
        <authorList>
            <person name="Rat A."/>
        </authorList>
    </citation>
    <scope>NUCLEOTIDE SEQUENCE</scope>
    <source>
        <strain evidence="2">LMG 31161</strain>
    </source>
</reference>
<keyword evidence="1" id="KW-1133">Transmembrane helix</keyword>
<feature type="transmembrane region" description="Helical" evidence="1">
    <location>
        <begin position="50"/>
        <end position="69"/>
    </location>
</feature>
<evidence type="ECO:0000313" key="4">
    <source>
        <dbReference type="Proteomes" id="UP000746741"/>
    </source>
</evidence>
<gene>
    <name evidence="3" type="ORF">GWK15_07280</name>
    <name evidence="2" type="ORF">GXW75_23430</name>
</gene>
<name>A0A9X9WPG5_9PROT</name>
<dbReference type="AlphaFoldDB" id="A0A9X9WPG5"/>
<organism evidence="2 5">
    <name type="scientific">Neoroseomonas oryzicola</name>
    <dbReference type="NCBI Taxonomy" id="535904"/>
    <lineage>
        <taxon>Bacteria</taxon>
        <taxon>Pseudomonadati</taxon>
        <taxon>Pseudomonadota</taxon>
        <taxon>Alphaproteobacteria</taxon>
        <taxon>Acetobacterales</taxon>
        <taxon>Acetobacteraceae</taxon>
        <taxon>Neoroseomonas</taxon>
    </lineage>
</organism>